<name>A0AAD2FUR0_9STRA</name>
<dbReference type="EMBL" id="CAKOGP040001838">
    <property type="protein sequence ID" value="CAJ1953772.1"/>
    <property type="molecule type" value="Genomic_DNA"/>
</dbReference>
<evidence type="ECO:0000313" key="2">
    <source>
        <dbReference type="EMBL" id="CAJ1953772.1"/>
    </source>
</evidence>
<proteinExistence type="predicted"/>
<sequence length="125" mass="13984">MSGRFQNTGHGSNGRNAGRNRSQQGQGNGQYNGNKSGNGSPKEKKFHPLTRGNIPEFSFDEVKKTLGIKMSTMKMDHIDDMIQGARTLKLFNIESVKPTLVLVTDESNPDKEIKNEERRTNYLAD</sequence>
<gene>
    <name evidence="2" type="ORF">CYCCA115_LOCUS14374</name>
</gene>
<accession>A0AAD2FUR0</accession>
<dbReference type="Proteomes" id="UP001295423">
    <property type="component" value="Unassembled WGS sequence"/>
</dbReference>
<feature type="compositionally biased region" description="Low complexity" evidence="1">
    <location>
        <begin position="9"/>
        <end position="40"/>
    </location>
</feature>
<evidence type="ECO:0000313" key="3">
    <source>
        <dbReference type="Proteomes" id="UP001295423"/>
    </source>
</evidence>
<protein>
    <submittedName>
        <fullName evidence="2">Uncharacterized protein</fullName>
    </submittedName>
</protein>
<keyword evidence="3" id="KW-1185">Reference proteome</keyword>
<evidence type="ECO:0000256" key="1">
    <source>
        <dbReference type="SAM" id="MobiDB-lite"/>
    </source>
</evidence>
<dbReference type="AlphaFoldDB" id="A0AAD2FUR0"/>
<feature type="region of interest" description="Disordered" evidence="1">
    <location>
        <begin position="1"/>
        <end position="53"/>
    </location>
</feature>
<reference evidence="2" key="1">
    <citation type="submission" date="2023-08" db="EMBL/GenBank/DDBJ databases">
        <authorList>
            <person name="Audoor S."/>
            <person name="Bilcke G."/>
        </authorList>
    </citation>
    <scope>NUCLEOTIDE SEQUENCE</scope>
</reference>
<organism evidence="2 3">
    <name type="scientific">Cylindrotheca closterium</name>
    <dbReference type="NCBI Taxonomy" id="2856"/>
    <lineage>
        <taxon>Eukaryota</taxon>
        <taxon>Sar</taxon>
        <taxon>Stramenopiles</taxon>
        <taxon>Ochrophyta</taxon>
        <taxon>Bacillariophyta</taxon>
        <taxon>Bacillariophyceae</taxon>
        <taxon>Bacillariophycidae</taxon>
        <taxon>Bacillariales</taxon>
        <taxon>Bacillariaceae</taxon>
        <taxon>Cylindrotheca</taxon>
    </lineage>
</organism>
<comment type="caution">
    <text evidence="2">The sequence shown here is derived from an EMBL/GenBank/DDBJ whole genome shotgun (WGS) entry which is preliminary data.</text>
</comment>